<name>A0A0K2TMQ7_LEPSM</name>
<protein>
    <submittedName>
        <fullName evidence="1">Uncharacterized protein</fullName>
    </submittedName>
</protein>
<dbReference type="EMBL" id="HACA01009774">
    <property type="protein sequence ID" value="CDW27135.1"/>
    <property type="molecule type" value="Transcribed_RNA"/>
</dbReference>
<reference evidence="1" key="1">
    <citation type="submission" date="2014-05" db="EMBL/GenBank/DDBJ databases">
        <authorList>
            <person name="Chronopoulou M."/>
        </authorList>
    </citation>
    <scope>NUCLEOTIDE SEQUENCE</scope>
    <source>
        <tissue evidence="1">Whole organism</tissue>
    </source>
</reference>
<proteinExistence type="predicted"/>
<dbReference type="AlphaFoldDB" id="A0A0K2TMQ7"/>
<accession>A0A0K2TMQ7</accession>
<sequence>MIVLINVQVETIYFFYIDKGLSSEL</sequence>
<evidence type="ECO:0000313" key="1">
    <source>
        <dbReference type="EMBL" id="CDW27135.1"/>
    </source>
</evidence>
<organism evidence="1">
    <name type="scientific">Lepeophtheirus salmonis</name>
    <name type="common">Salmon louse</name>
    <name type="synonym">Caligus salmonis</name>
    <dbReference type="NCBI Taxonomy" id="72036"/>
    <lineage>
        <taxon>Eukaryota</taxon>
        <taxon>Metazoa</taxon>
        <taxon>Ecdysozoa</taxon>
        <taxon>Arthropoda</taxon>
        <taxon>Crustacea</taxon>
        <taxon>Multicrustacea</taxon>
        <taxon>Hexanauplia</taxon>
        <taxon>Copepoda</taxon>
        <taxon>Siphonostomatoida</taxon>
        <taxon>Caligidae</taxon>
        <taxon>Lepeophtheirus</taxon>
    </lineage>
</organism>